<gene>
    <name evidence="1" type="ORF">NYP16_01025</name>
</gene>
<sequence length="275" mass="30719">MNKPVALSLDETRFARLDRPQRIWSVAAIHGHAAKLAALHRELVPRFVPGDRLVYLGNYTGLGPDVHATVDELLHTRRRLLSRSGVFQPHDFVYLRGAQEEMWSKLLQLQFAQNPPEILEWLLDHGIGPTIEAYGSTLMSARGHVRDGPRAITKWTSALRNCMHRTPGHHELMTAVKRAAYTDCGGLFFVHAAVDPNRPLQTQGDIFWWDTGLFDGLDRPFNGFTRVIRGFDQKQRGVNLDLPYAATIDGGCGHGGPLVAVCFAPDGEVLDRIET</sequence>
<keyword evidence="2" id="KW-1185">Reference proteome</keyword>
<organism evidence="1 2">
    <name type="scientific">Govanella unica</name>
    <dbReference type="NCBI Taxonomy" id="2975056"/>
    <lineage>
        <taxon>Bacteria</taxon>
        <taxon>Pseudomonadati</taxon>
        <taxon>Pseudomonadota</taxon>
        <taxon>Alphaproteobacteria</taxon>
        <taxon>Emcibacterales</taxon>
        <taxon>Govanellaceae</taxon>
        <taxon>Govanella</taxon>
    </lineage>
</organism>
<dbReference type="EMBL" id="JANWOI010000001">
    <property type="protein sequence ID" value="MDA5192540.1"/>
    <property type="molecule type" value="Genomic_DNA"/>
</dbReference>
<dbReference type="Proteomes" id="UP001141619">
    <property type="component" value="Unassembled WGS sequence"/>
</dbReference>
<protein>
    <recommendedName>
        <fullName evidence="3">Serine/threonine protein phosphatase</fullName>
    </recommendedName>
</protein>
<dbReference type="SUPFAM" id="SSF56300">
    <property type="entry name" value="Metallo-dependent phosphatases"/>
    <property type="match status" value="1"/>
</dbReference>
<comment type="caution">
    <text evidence="1">The sequence shown here is derived from an EMBL/GenBank/DDBJ whole genome shotgun (WGS) entry which is preliminary data.</text>
</comment>
<dbReference type="AlphaFoldDB" id="A0A9X3Z5W0"/>
<accession>A0A9X3Z5W0</accession>
<dbReference type="InterPro" id="IPR029052">
    <property type="entry name" value="Metallo-depent_PP-like"/>
</dbReference>
<evidence type="ECO:0000313" key="1">
    <source>
        <dbReference type="EMBL" id="MDA5192540.1"/>
    </source>
</evidence>
<reference evidence="1" key="2">
    <citation type="journal article" date="2023" name="Syst. Appl. Microbiol.">
        <title>Govania unica gen. nov., sp. nov., a rare biosphere bacterium that represents a novel family in the class Alphaproteobacteria.</title>
        <authorList>
            <person name="Vandamme P."/>
            <person name="Peeters C."/>
            <person name="Hettiarachchi A."/>
            <person name="Cnockaert M."/>
            <person name="Carlier A."/>
        </authorList>
    </citation>
    <scope>NUCLEOTIDE SEQUENCE</scope>
    <source>
        <strain evidence="1">LMG 31809</strain>
    </source>
</reference>
<name>A0A9X3Z5W0_9PROT</name>
<proteinExistence type="predicted"/>
<dbReference type="Gene3D" id="3.60.21.10">
    <property type="match status" value="1"/>
</dbReference>
<evidence type="ECO:0000313" key="2">
    <source>
        <dbReference type="Proteomes" id="UP001141619"/>
    </source>
</evidence>
<dbReference type="RefSeq" id="WP_274942245.1">
    <property type="nucleotide sequence ID" value="NZ_JANWOI010000001.1"/>
</dbReference>
<evidence type="ECO:0008006" key="3">
    <source>
        <dbReference type="Google" id="ProtNLM"/>
    </source>
</evidence>
<reference evidence="1" key="1">
    <citation type="submission" date="2022-08" db="EMBL/GenBank/DDBJ databases">
        <authorList>
            <person name="Vandamme P."/>
            <person name="Hettiarachchi A."/>
            <person name="Peeters C."/>
            <person name="Cnockaert M."/>
            <person name="Carlier A."/>
        </authorList>
    </citation>
    <scope>NUCLEOTIDE SEQUENCE</scope>
    <source>
        <strain evidence="1">LMG 31809</strain>
    </source>
</reference>